<keyword evidence="2" id="KW-1133">Transmembrane helix</keyword>
<dbReference type="InterPro" id="IPR032710">
    <property type="entry name" value="NTF2-like_dom_sf"/>
</dbReference>
<sequence>MKNLLLGLIAVIFTLGFGIPDAEAKRLGGGGSFGMQRQMTPPAPRQPSAAPQQTPQGANAVPQKRSWMGPLAGLAAGLGLAALFSHLGLGAEMGSLLMIALLVFAGLMLFRMLSRRNAAARSSGAMQYAGAPAGGNFPASAPTNFAAASNAAPAPAAHIPADFDAEAFVRQAKVQFIRLQAANDAGNLEDIREFTSPEMFAEIRMQLTERGPVTQCTDVVELNGEVLEVVEEAQRYVVSIRFSGLLREEEGAAPAAFDEVWHLTKPRTGNGGWVVAGIQQLS</sequence>
<dbReference type="SMART" id="SM00978">
    <property type="entry name" value="Tim44"/>
    <property type="match status" value="1"/>
</dbReference>
<evidence type="ECO:0000256" key="2">
    <source>
        <dbReference type="SAM" id="Phobius"/>
    </source>
</evidence>
<keyword evidence="5" id="KW-1185">Reference proteome</keyword>
<feature type="domain" description="Tim44-like" evidence="3">
    <location>
        <begin position="149"/>
        <end position="280"/>
    </location>
</feature>
<dbReference type="PANTHER" id="PTHR41542:SF1">
    <property type="entry name" value="BLL5807 PROTEIN"/>
    <property type="match status" value="1"/>
</dbReference>
<gene>
    <name evidence="4" type="ORF">GO608_04035</name>
</gene>
<evidence type="ECO:0000259" key="3">
    <source>
        <dbReference type="SMART" id="SM00978"/>
    </source>
</evidence>
<dbReference type="Proteomes" id="UP000601990">
    <property type="component" value="Unassembled WGS sequence"/>
</dbReference>
<accession>A0ABX1MX13</accession>
<dbReference type="RefSeq" id="WP_169197806.1">
    <property type="nucleotide sequence ID" value="NZ_WTVH02000008.1"/>
</dbReference>
<feature type="transmembrane region" description="Helical" evidence="2">
    <location>
        <begin position="96"/>
        <end position="113"/>
    </location>
</feature>
<organism evidence="4 5">
    <name type="scientific">Aromatoleum buckelii</name>
    <dbReference type="NCBI Taxonomy" id="200254"/>
    <lineage>
        <taxon>Bacteria</taxon>
        <taxon>Pseudomonadati</taxon>
        <taxon>Pseudomonadota</taxon>
        <taxon>Betaproteobacteria</taxon>
        <taxon>Rhodocyclales</taxon>
        <taxon>Rhodocyclaceae</taxon>
        <taxon>Aromatoleum</taxon>
    </lineage>
</organism>
<name>A0ABX1MX13_9RHOO</name>
<feature type="transmembrane region" description="Helical" evidence="2">
    <location>
        <begin position="67"/>
        <end position="89"/>
    </location>
</feature>
<proteinExistence type="predicted"/>
<protein>
    <submittedName>
        <fullName evidence="4">Tim44 domain-containing protein</fullName>
    </submittedName>
</protein>
<evidence type="ECO:0000313" key="5">
    <source>
        <dbReference type="Proteomes" id="UP000601990"/>
    </source>
</evidence>
<keyword evidence="2" id="KW-0472">Membrane</keyword>
<dbReference type="EMBL" id="WTVH01000005">
    <property type="protein sequence ID" value="NMF92495.1"/>
    <property type="molecule type" value="Genomic_DNA"/>
</dbReference>
<feature type="compositionally biased region" description="Low complexity" evidence="1">
    <location>
        <begin position="46"/>
        <end position="58"/>
    </location>
</feature>
<feature type="region of interest" description="Disordered" evidence="1">
    <location>
        <begin position="30"/>
        <end position="63"/>
    </location>
</feature>
<comment type="caution">
    <text evidence="4">The sequence shown here is derived from an EMBL/GenBank/DDBJ whole genome shotgun (WGS) entry which is preliminary data.</text>
</comment>
<dbReference type="SUPFAM" id="SSF54427">
    <property type="entry name" value="NTF2-like"/>
    <property type="match status" value="1"/>
</dbReference>
<dbReference type="Pfam" id="PF04280">
    <property type="entry name" value="Tim44"/>
    <property type="match status" value="1"/>
</dbReference>
<dbReference type="InterPro" id="IPR007379">
    <property type="entry name" value="Tim44-like_dom"/>
</dbReference>
<evidence type="ECO:0000313" key="4">
    <source>
        <dbReference type="EMBL" id="NMF92495.1"/>
    </source>
</evidence>
<dbReference type="PANTHER" id="PTHR41542">
    <property type="entry name" value="BLL5807 PROTEIN"/>
    <property type="match status" value="1"/>
</dbReference>
<evidence type="ECO:0000256" key="1">
    <source>
        <dbReference type="SAM" id="MobiDB-lite"/>
    </source>
</evidence>
<keyword evidence="2" id="KW-0812">Transmembrane</keyword>
<reference evidence="4" key="1">
    <citation type="submission" date="2019-12" db="EMBL/GenBank/DDBJ databases">
        <title>Comparative genomics gives insights into the taxonomy of the Azoarcus-Aromatoleum group and reveals separate origins of nif in the plant-associated Azoarcus and non-plant-associated Aromatoleum sub-groups.</title>
        <authorList>
            <person name="Lafos M."/>
            <person name="Maluk M."/>
            <person name="Batista M."/>
            <person name="Junghare M."/>
            <person name="Carmona M."/>
            <person name="Faoro H."/>
            <person name="Cruz L.M."/>
            <person name="Battistoni F."/>
            <person name="De Souza E."/>
            <person name="Pedrosa F."/>
            <person name="Chen W.-M."/>
            <person name="Poole P.S."/>
            <person name="Dixon R.A."/>
            <person name="James E.K."/>
        </authorList>
    </citation>
    <scope>NUCLEOTIDE SEQUENCE</scope>
    <source>
        <strain evidence="4">U120</strain>
    </source>
</reference>